<evidence type="ECO:0000256" key="1">
    <source>
        <dbReference type="ARBA" id="ARBA00004613"/>
    </source>
</evidence>
<name>A0ABR9MHF1_9ACTN</name>
<keyword evidence="4" id="KW-1015">Disulfide bond</keyword>
<dbReference type="InterPro" id="IPR006558">
    <property type="entry name" value="LamG-like"/>
</dbReference>
<evidence type="ECO:0000256" key="4">
    <source>
        <dbReference type="ARBA" id="ARBA00023157"/>
    </source>
</evidence>
<evidence type="ECO:0000256" key="2">
    <source>
        <dbReference type="ARBA" id="ARBA00022525"/>
    </source>
</evidence>
<keyword evidence="3" id="KW-0732">Signal</keyword>
<dbReference type="SUPFAM" id="SSF49899">
    <property type="entry name" value="Concanavalin A-like lectins/glucanases"/>
    <property type="match status" value="1"/>
</dbReference>
<dbReference type="Gene3D" id="2.60.120.200">
    <property type="match status" value="2"/>
</dbReference>
<feature type="compositionally biased region" description="Polar residues" evidence="5">
    <location>
        <begin position="1127"/>
        <end position="1136"/>
    </location>
</feature>
<dbReference type="RefSeq" id="WP_192791548.1">
    <property type="nucleotide sequence ID" value="NZ_JBHSKR010000005.1"/>
</dbReference>
<gene>
    <name evidence="7" type="ORF">H4W80_010170</name>
</gene>
<dbReference type="Pfam" id="PF24517">
    <property type="entry name" value="CBM96"/>
    <property type="match status" value="1"/>
</dbReference>
<evidence type="ECO:0000259" key="6">
    <source>
        <dbReference type="SMART" id="SM00560"/>
    </source>
</evidence>
<dbReference type="Gene3D" id="2.60.40.1220">
    <property type="match status" value="1"/>
</dbReference>
<dbReference type="NCBIfam" id="NF033679">
    <property type="entry name" value="DNRLRE_dom"/>
    <property type="match status" value="2"/>
</dbReference>
<evidence type="ECO:0000313" key="7">
    <source>
        <dbReference type="EMBL" id="MBE1591912.1"/>
    </source>
</evidence>
<evidence type="ECO:0000256" key="5">
    <source>
        <dbReference type="SAM" id="MobiDB-lite"/>
    </source>
</evidence>
<dbReference type="InterPro" id="IPR029476">
    <property type="entry name" value="DNase_NucA_NucB"/>
</dbReference>
<reference evidence="7 8" key="1">
    <citation type="submission" date="2020-10" db="EMBL/GenBank/DDBJ databases">
        <title>Sequencing the genomes of 1000 actinobacteria strains.</title>
        <authorList>
            <person name="Klenk H.-P."/>
        </authorList>
    </citation>
    <scope>NUCLEOTIDE SEQUENCE [LARGE SCALE GENOMIC DNA]</scope>
    <source>
        <strain evidence="7 8">DSM 43173</strain>
    </source>
</reference>
<feature type="domain" description="LamG-like jellyroll fold" evidence="6">
    <location>
        <begin position="1623"/>
        <end position="1753"/>
    </location>
</feature>
<sequence>MSAPAIAQGPTPSPTTTPSAPATPTAKALAQAKKDKRRVEIESMRSESATFYANPDGKTVRMELSTQPIRVKNADGKNFTPIDTTLVEVDGTIKPKAAQGDLVLSAGRDKALLKSRAADATAKIGTPSTLPEPRLKGNTATYLDAYGKGRDLVVTASATGFRQQITIAERPTGPISFRVPVDLPQSLSFKTNAADRPIIVRKDGKTVTEVRPTLLQDAKAADAGAPLDAGKSGKAAVKLAEDGKTLVFTPDAAFLADPATTYPVTVNAVASDWYEGHTGEVYKGGMDTWINDYDYQDSWDTFHQTQIVVGKSYASSIAKRWRGYLKFPDIPAEFAGRKVENADLHLWNYQSNECGTSVGSGITARRITSYWEEMTLLWGSQPSVTSVGADTEYGAYSEDCTGSMNYAWNLTHTLNGIVQEWVNGATNYGIQLTAGNESELRNWRRYTSEDAGGCMTTPLEDCKFQLHPPILTVDFEERPEPVQEEILMLSPTPLTGAPALYEDAVDHSIYQPTQPESVQITDALAQAVATQRDGDGYLVDTGKLDLDDGGDGSGEEDVTAPSVITVEPSHGAVDVPLDTAVKATFSEKVTDAKVVLKSAGGAQVAGSSALTDEEVLTFTPAEPLDPGVTYTATISGAVDAWENTMQPFSWSFRTVDLAAGRWTFDEGDGRTAADSSGNDHDASLNDTAAWTAGKSGNAISNVPSQARITAAQTAAKQGKAVEVADETTATGITYAQPDGKTFKTEVTAGPVRTRQGSGWVPIDTTLAEQSGRLRPKALAEGAVVEISAGGTDPFVKMSADGKSYALRWPTPLPKPTVKGSVATYTDAAGVGADLVVTALPTGFRHEVVLRQRPSKPLELRIGVDDEGLTLTESKGGRLLLKGKDKKLVASAARPVAWDGSAKGRLPLAKDGEVSTEVVTKGGRTELVLKPEQAFLTDAGTAYPVRVASAVTLPLGSDLDVTTNDTVDSPAYPDNGYIMAGTMTSGLKSRVHLRFDTTSLRGSTVTDAKLSMNTIDAQACGPTAGNGVQVARLTGAWDQDNLYWANKPALTTEDASSNTKGVNQDCATWPDTMDWNVTGIAQDWAAGAADHGLVLKSPGEANVNNYRLFTAAENTNPDEYGSGPPKLTVTTSGPASQPTISAPAITPAQTVDGTTVTTSLTPQLAATVADPAPGNLTGEFEVEHDPAATGQGSGQIWTGASQPVASGGQATVSVPAGKLADGWKIRWRARAANAAASTTSGWSNWQSATVDVPNPTVGAFQVTPSQVVGGGIVATSLTPALRATVTDPAAQPVRAEFELGHDPAATGQGTGQIWIGAVDNVASGTQASATVPGGKLTDGWKVRWRVRAVNTATTVGSPWSDWQALTVDVPDPVSEPAVGALQVTPSEQVDGTTITPTRTPSLLAQVIDPAGKPLRAETEIEHDPAATGQGSGQIWTGSADNVPAGTQASIAVPADTLSDGWKVRWRARAVSATAASAWSDWQSFTVSLPKPTATGLTITPSKVVDGVTVTDTLTPALKATLTNPTGQELRAEAEIEHDPAAPNGQGSGQIWTGSVDNVASGTQASITVPAGKLSDGWKVRWRARAVSATAASAWSDWQQVTVDVIQAGEEPLAQTAGSVIHTDQSFTAAAWLRWSDKDGDYTVLQQKGTHQAPFRLGNTPDHGLVFTFTSADTADATVEGALSDIEPPADEWFHLAGVYDATARTASLYLNGNLVKTSPVSFPAWNADTAMTLGTKMLGGLDDVQLYQRPLSSEELTALVTGASARAPIAQPTTESAPKAASSATAASSFTPDHLTLEDCYNTPIQPKHAALLARIQERVYASCWSSYVSYTVYESDEDDDDPDRTRRRAGNRSKKLGSVLGMAIEEMQQELSPDVIFQMRVTWVVHTYLGDASGNGVVNGAGTGVTPQTIKVFARLGEFGLYSDGRRLTAYDDKLEQAKIGFNVELESQSGRPCRIQSGSEQIRTIKAWQSNSDAAFVIDADTDAQLQSSVCTIKPMWSNVFGYPVTEGRLWSQEYLDEKGKRIGVIRRGDGAATGNLYAPHVRCDWRTSGREDDPANEVDDHTGGCVNTRGHRVFVMSKSQNANFRQVIDHIETALNTATNPRTHPAVRPNEKQDPPLRTFDGTEQIKKVPGNWAADLGTVPGGPLTRNSTAGARLNRDVFSGRNFSFTAEGKYYRSNYCRYYYEDLYADPAYIARVDPRWNELQCDEYPFASSQQGAASAAFDYSLRAVGREHNRLHGVALNKFYSKYRVVDVGDPYWVLIVS</sequence>
<dbReference type="InterPro" id="IPR014755">
    <property type="entry name" value="Cu-Rt/internalin_Ig-like"/>
</dbReference>
<proteinExistence type="predicted"/>
<evidence type="ECO:0000313" key="8">
    <source>
        <dbReference type="Proteomes" id="UP000633509"/>
    </source>
</evidence>
<dbReference type="Pfam" id="PF14040">
    <property type="entry name" value="DNase_NucA_NucB"/>
    <property type="match status" value="1"/>
</dbReference>
<comment type="caution">
    <text evidence="7">The sequence shown here is derived from an EMBL/GenBank/DDBJ whole genome shotgun (WGS) entry which is preliminary data.</text>
</comment>
<accession>A0ABR9MHF1</accession>
<feature type="region of interest" description="Disordered" evidence="5">
    <location>
        <begin position="1113"/>
        <end position="1136"/>
    </location>
</feature>
<dbReference type="Pfam" id="PF13205">
    <property type="entry name" value="Big_5"/>
    <property type="match status" value="1"/>
</dbReference>
<feature type="compositionally biased region" description="Low complexity" evidence="5">
    <location>
        <begin position="14"/>
        <end position="26"/>
    </location>
</feature>
<keyword evidence="2" id="KW-0964">Secreted</keyword>
<evidence type="ECO:0000256" key="3">
    <source>
        <dbReference type="ARBA" id="ARBA00022729"/>
    </source>
</evidence>
<dbReference type="EMBL" id="JADBEK010000001">
    <property type="protein sequence ID" value="MBE1591912.1"/>
    <property type="molecule type" value="Genomic_DNA"/>
</dbReference>
<dbReference type="SMART" id="SM00560">
    <property type="entry name" value="LamGL"/>
    <property type="match status" value="1"/>
</dbReference>
<dbReference type="Proteomes" id="UP000633509">
    <property type="component" value="Unassembled WGS sequence"/>
</dbReference>
<feature type="region of interest" description="Disordered" evidence="5">
    <location>
        <begin position="1"/>
        <end position="39"/>
    </location>
</feature>
<protein>
    <recommendedName>
        <fullName evidence="6">LamG-like jellyroll fold domain-containing protein</fullName>
    </recommendedName>
</protein>
<feature type="region of interest" description="Disordered" evidence="5">
    <location>
        <begin position="2102"/>
        <end position="2121"/>
    </location>
</feature>
<dbReference type="InterPro" id="IPR013320">
    <property type="entry name" value="ConA-like_dom_sf"/>
</dbReference>
<organism evidence="7 8">
    <name type="scientific">Nonomuraea angiospora</name>
    <dbReference type="NCBI Taxonomy" id="46172"/>
    <lineage>
        <taxon>Bacteria</taxon>
        <taxon>Bacillati</taxon>
        <taxon>Actinomycetota</taxon>
        <taxon>Actinomycetes</taxon>
        <taxon>Streptosporangiales</taxon>
        <taxon>Streptosporangiaceae</taxon>
        <taxon>Nonomuraea</taxon>
    </lineage>
</organism>
<keyword evidence="8" id="KW-1185">Reference proteome</keyword>
<dbReference type="InterPro" id="IPR032812">
    <property type="entry name" value="SbsA_Ig"/>
</dbReference>
<comment type="subcellular location">
    <subcellularLocation>
        <location evidence="1">Secreted</location>
    </subcellularLocation>
</comment>
<dbReference type="InterPro" id="IPR055372">
    <property type="entry name" value="CBM96"/>
</dbReference>